<dbReference type="Proteomes" id="UP000054826">
    <property type="component" value="Unassembled WGS sequence"/>
</dbReference>
<gene>
    <name evidence="3" type="ORF">T4C_10157</name>
    <name evidence="1" type="ORF">T4E_1221</name>
    <name evidence="2" type="ORF">T4E_3136</name>
</gene>
<proteinExistence type="predicted"/>
<accession>A0A0V0XRJ8</accession>
<evidence type="ECO:0000313" key="5">
    <source>
        <dbReference type="Proteomes" id="UP000054826"/>
    </source>
</evidence>
<protein>
    <submittedName>
        <fullName evidence="1">Uncharacterized protein</fullName>
    </submittedName>
</protein>
<evidence type="ECO:0000313" key="2">
    <source>
        <dbReference type="EMBL" id="KRX90612.1"/>
    </source>
</evidence>
<evidence type="ECO:0000313" key="1">
    <source>
        <dbReference type="EMBL" id="KRX90600.1"/>
    </source>
</evidence>
<evidence type="ECO:0000313" key="3">
    <source>
        <dbReference type="EMBL" id="KRZ36719.1"/>
    </source>
</evidence>
<evidence type="ECO:0000313" key="4">
    <source>
        <dbReference type="Proteomes" id="UP000054815"/>
    </source>
</evidence>
<comment type="caution">
    <text evidence="1">The sequence shown here is derived from an EMBL/GenBank/DDBJ whole genome shotgun (WGS) entry which is preliminary data.</text>
</comment>
<dbReference type="Proteomes" id="UP000054815">
    <property type="component" value="Unassembled WGS sequence"/>
</dbReference>
<reference evidence="4 5" key="1">
    <citation type="submission" date="2015-01" db="EMBL/GenBank/DDBJ databases">
        <title>Evolution of Trichinella species and genotypes.</title>
        <authorList>
            <person name="Korhonen P.K."/>
            <person name="Edoardo P."/>
            <person name="Giuseppe L.R."/>
            <person name="Gasser R.B."/>
        </authorList>
    </citation>
    <scope>NUCLEOTIDE SEQUENCE [LARGE SCALE GENOMIC DNA]</scope>
    <source>
        <strain evidence="1">ISS141</strain>
        <strain evidence="3">ISS176</strain>
    </source>
</reference>
<organism evidence="1 4">
    <name type="scientific">Trichinella pseudospiralis</name>
    <name type="common">Parasitic roundworm</name>
    <dbReference type="NCBI Taxonomy" id="6337"/>
    <lineage>
        <taxon>Eukaryota</taxon>
        <taxon>Metazoa</taxon>
        <taxon>Ecdysozoa</taxon>
        <taxon>Nematoda</taxon>
        <taxon>Enoplea</taxon>
        <taxon>Dorylaimia</taxon>
        <taxon>Trichinellida</taxon>
        <taxon>Trichinellidae</taxon>
        <taxon>Trichinella</taxon>
    </lineage>
</organism>
<dbReference type="EMBL" id="JYDV01000068">
    <property type="protein sequence ID" value="KRZ36719.1"/>
    <property type="molecule type" value="Genomic_DNA"/>
</dbReference>
<dbReference type="AlphaFoldDB" id="A0A0V0XRJ8"/>
<sequence>MYAVDPQIQCKVVSTYEVPHHNSSDNDFTNLVNNNSMTFANDRMKNKDIKLHAKGRCEQKVGIW</sequence>
<name>A0A0V0XRJ8_TRIPS</name>
<dbReference type="EMBL" id="JYDU01000160">
    <property type="protein sequence ID" value="KRX90600.1"/>
    <property type="molecule type" value="Genomic_DNA"/>
</dbReference>
<dbReference type="EMBL" id="JYDU01000160">
    <property type="protein sequence ID" value="KRX90612.1"/>
    <property type="molecule type" value="Genomic_DNA"/>
</dbReference>